<dbReference type="EMBL" id="WNKV01000014">
    <property type="protein sequence ID" value="MTW18052.1"/>
    <property type="molecule type" value="Genomic_DNA"/>
</dbReference>
<name>A0A327K4C1_9BRAD</name>
<keyword evidence="12 16" id="KW-0520">NAD</keyword>
<dbReference type="PIRSF" id="PIRSF000204">
    <property type="entry name" value="PNTB"/>
    <property type="match status" value="1"/>
</dbReference>
<evidence type="ECO:0000256" key="17">
    <source>
        <dbReference type="SAM" id="Phobius"/>
    </source>
</evidence>
<comment type="catalytic activity">
    <reaction evidence="14 16">
        <text>NAD(+) + NADPH + H(+)(in) = NADH + NADP(+) + H(+)(out)</text>
        <dbReference type="Rhea" id="RHEA:47992"/>
        <dbReference type="ChEBI" id="CHEBI:15378"/>
        <dbReference type="ChEBI" id="CHEBI:57540"/>
        <dbReference type="ChEBI" id="CHEBI:57783"/>
        <dbReference type="ChEBI" id="CHEBI:57945"/>
        <dbReference type="ChEBI" id="CHEBI:58349"/>
        <dbReference type="EC" id="7.1.1.1"/>
    </reaction>
</comment>
<dbReference type="RefSeq" id="WP_111388373.1">
    <property type="nucleotide sequence ID" value="NZ_NPEW01000347.1"/>
</dbReference>
<dbReference type="Proteomes" id="UP000438991">
    <property type="component" value="Unassembled WGS sequence"/>
</dbReference>
<dbReference type="SUPFAM" id="SSF52467">
    <property type="entry name" value="DHS-like NAD/FAD-binding domain"/>
    <property type="match status" value="1"/>
</dbReference>
<keyword evidence="6 16" id="KW-1003">Cell membrane</keyword>
<dbReference type="Pfam" id="PF02233">
    <property type="entry name" value="PNTB"/>
    <property type="match status" value="1"/>
</dbReference>
<comment type="subcellular location">
    <subcellularLocation>
        <location evidence="2">Cell inner membrane</location>
        <topology evidence="2">Multi-pass membrane protein</topology>
    </subcellularLocation>
</comment>
<evidence type="ECO:0000256" key="1">
    <source>
        <dbReference type="ARBA" id="ARBA00003943"/>
    </source>
</evidence>
<feature type="transmembrane region" description="Helical" evidence="17">
    <location>
        <begin position="242"/>
        <end position="262"/>
    </location>
</feature>
<comment type="subunit">
    <text evidence="15">Complex of an alpha and a beta chain; in Rhodospirillum, the alpha chain seems to be made of two subunits.</text>
</comment>
<evidence type="ECO:0000256" key="8">
    <source>
        <dbReference type="ARBA" id="ARBA00022692"/>
    </source>
</evidence>
<dbReference type="GO" id="GO:0005886">
    <property type="term" value="C:plasma membrane"/>
    <property type="evidence" value="ECO:0007669"/>
    <property type="project" value="UniProtKB-SubCell"/>
</dbReference>
<evidence type="ECO:0000256" key="3">
    <source>
        <dbReference type="ARBA" id="ARBA00007919"/>
    </source>
</evidence>
<keyword evidence="9 16" id="KW-0521">NADP</keyword>
<evidence type="ECO:0000256" key="2">
    <source>
        <dbReference type="ARBA" id="ARBA00004429"/>
    </source>
</evidence>
<keyword evidence="11 17" id="KW-1133">Transmembrane helix</keyword>
<evidence type="ECO:0000256" key="14">
    <source>
        <dbReference type="ARBA" id="ARBA00048202"/>
    </source>
</evidence>
<keyword evidence="8 17" id="KW-0812">Transmembrane</keyword>
<feature type="transmembrane region" description="Helical" evidence="17">
    <location>
        <begin position="191"/>
        <end position="211"/>
    </location>
</feature>
<evidence type="ECO:0000256" key="16">
    <source>
        <dbReference type="PIRNR" id="PIRNR000204"/>
    </source>
</evidence>
<keyword evidence="10 16" id="KW-1278">Translocase</keyword>
<evidence type="ECO:0000256" key="5">
    <source>
        <dbReference type="ARBA" id="ARBA00014581"/>
    </source>
</evidence>
<evidence type="ECO:0000259" key="18">
    <source>
        <dbReference type="Pfam" id="PF02233"/>
    </source>
</evidence>
<feature type="transmembrane region" description="Helical" evidence="17">
    <location>
        <begin position="131"/>
        <end position="152"/>
    </location>
</feature>
<evidence type="ECO:0000256" key="13">
    <source>
        <dbReference type="ARBA" id="ARBA00023136"/>
    </source>
</evidence>
<dbReference type="PANTHER" id="PTHR44758">
    <property type="entry name" value="NAD(P) TRANSHYDROGENASE SUBUNIT BETA"/>
    <property type="match status" value="1"/>
</dbReference>
<dbReference type="GO" id="GO:0050661">
    <property type="term" value="F:NADP binding"/>
    <property type="evidence" value="ECO:0007669"/>
    <property type="project" value="InterPro"/>
</dbReference>
<dbReference type="Gene3D" id="3.40.50.1220">
    <property type="entry name" value="TPP-binding domain"/>
    <property type="match status" value="1"/>
</dbReference>
<evidence type="ECO:0000313" key="19">
    <source>
        <dbReference type="EMBL" id="MTW18052.1"/>
    </source>
</evidence>
<gene>
    <name evidence="19" type="ORF">GJ689_17775</name>
</gene>
<comment type="similarity">
    <text evidence="3 16">Belongs to the PNT beta subunit family.</text>
</comment>
<dbReference type="InterPro" id="IPR034300">
    <property type="entry name" value="PNTB-like"/>
</dbReference>
<feature type="transmembrane region" description="Helical" evidence="17">
    <location>
        <begin position="6"/>
        <end position="24"/>
    </location>
</feature>
<feature type="transmembrane region" description="Helical" evidence="17">
    <location>
        <begin position="164"/>
        <end position="185"/>
    </location>
</feature>
<comment type="function">
    <text evidence="1 16">The transhydrogenation between NADH and NADP is coupled to respiration and ATP hydrolysis and functions as a proton pump across the membrane.</text>
</comment>
<feature type="transmembrane region" description="Helical" evidence="17">
    <location>
        <begin position="90"/>
        <end position="111"/>
    </location>
</feature>
<evidence type="ECO:0000256" key="7">
    <source>
        <dbReference type="ARBA" id="ARBA00022519"/>
    </source>
</evidence>
<dbReference type="InterPro" id="IPR012136">
    <property type="entry name" value="NADH_DH_b"/>
</dbReference>
<organism evidence="19 20">
    <name type="scientific">Rhodoplanes serenus</name>
    <dbReference type="NCBI Taxonomy" id="200615"/>
    <lineage>
        <taxon>Bacteria</taxon>
        <taxon>Pseudomonadati</taxon>
        <taxon>Pseudomonadota</taxon>
        <taxon>Alphaproteobacteria</taxon>
        <taxon>Hyphomicrobiales</taxon>
        <taxon>Nitrobacteraceae</taxon>
        <taxon>Rhodoplanes</taxon>
    </lineage>
</organism>
<accession>A0A327K4C1</accession>
<feature type="transmembrane region" description="Helical" evidence="17">
    <location>
        <begin position="218"/>
        <end position="236"/>
    </location>
</feature>
<keyword evidence="7 16" id="KW-0997">Cell inner membrane</keyword>
<proteinExistence type="inferred from homology"/>
<dbReference type="InterPro" id="IPR029035">
    <property type="entry name" value="DHS-like_NAD/FAD-binding_dom"/>
</dbReference>
<dbReference type="AlphaFoldDB" id="A0A327K4C1"/>
<evidence type="ECO:0000256" key="11">
    <source>
        <dbReference type="ARBA" id="ARBA00022989"/>
    </source>
</evidence>
<protein>
    <recommendedName>
        <fullName evidence="5 16">NAD(P) transhydrogenase subunit beta</fullName>
        <ecNumber evidence="4 16">7.1.1.1</ecNumber>
    </recommendedName>
    <alternativeName>
        <fullName evidence="16">Nicotinamide nucleotide transhydrogenase subunit beta</fullName>
    </alternativeName>
</protein>
<dbReference type="GO" id="GO:0008750">
    <property type="term" value="F:proton-translocating NAD(P)+ transhydrogenase activity"/>
    <property type="evidence" value="ECO:0007669"/>
    <property type="project" value="UniProtKB-EC"/>
</dbReference>
<comment type="caution">
    <text evidence="19">The sequence shown here is derived from an EMBL/GenBank/DDBJ whole genome shotgun (WGS) entry which is preliminary data.</text>
</comment>
<reference evidence="19 20" key="1">
    <citation type="submission" date="2019-11" db="EMBL/GenBank/DDBJ databases">
        <title>Whole-genome sequence of Rhodoplanes serenus DSM 18633, type strain.</title>
        <authorList>
            <person name="Kyndt J.A."/>
            <person name="Meyer T.E."/>
        </authorList>
    </citation>
    <scope>NUCLEOTIDE SEQUENCE [LARGE SCALE GENOMIC DNA]</scope>
    <source>
        <strain evidence="19 20">DSM 18633</strain>
    </source>
</reference>
<evidence type="ECO:0000256" key="6">
    <source>
        <dbReference type="ARBA" id="ARBA00022475"/>
    </source>
</evidence>
<evidence type="ECO:0000313" key="20">
    <source>
        <dbReference type="Proteomes" id="UP000438991"/>
    </source>
</evidence>
<sequence>MNANIAALLYLVAGVLFILALRGLSSPESSRRGNMFGMIGMLIAVGTTLAAHPPAGTGAWILVVLGIAIGGGIGAVIARRVPMTMMPELVAAFHSLVGMAAVLVAAGALYAPAAFDIGTVGQIHGASLIEMSLGVAIGAITFTGSVIAFAKLSGRMSGAPIMLPGRHVINIALFLAIVALIVVFARTESYTAFWALTLASFLFGVLIIIPIGGADMPVVISMLNSYSGWAAAGIGFTLGNSALIITGALVGSSGAILSYIMCKGMNRSFISVILGGFGGEVAGPAAGAEARPVKLGSADDAGFIMKNSGKVIIVPGYGMAVAQAQHALRELADKLKAEGVEVKYAIHPVAGRMPGHMNVLLAEANVPYDEVFELEDINSEFSQADVAFVIGANDVTNPAAEEDPKSPIFGMPVLQVWKAGTVMFSKRSLASGYAGIDNTLFYRDNTMMLLGDAKKMTEEIVKALG</sequence>
<feature type="transmembrane region" description="Helical" evidence="17">
    <location>
        <begin position="59"/>
        <end position="78"/>
    </location>
</feature>
<dbReference type="EC" id="7.1.1.1" evidence="4 16"/>
<evidence type="ECO:0000256" key="12">
    <source>
        <dbReference type="ARBA" id="ARBA00023027"/>
    </source>
</evidence>
<feature type="transmembrane region" description="Helical" evidence="17">
    <location>
        <begin position="36"/>
        <end position="53"/>
    </location>
</feature>
<evidence type="ECO:0000256" key="9">
    <source>
        <dbReference type="ARBA" id="ARBA00022857"/>
    </source>
</evidence>
<dbReference type="FunFam" id="3.40.50.1220:FF:000002">
    <property type="entry name" value="NAD(P) transhydrogenase subunit beta"/>
    <property type="match status" value="1"/>
</dbReference>
<evidence type="ECO:0000256" key="15">
    <source>
        <dbReference type="ARBA" id="ARBA00066047"/>
    </source>
</evidence>
<dbReference type="PANTHER" id="PTHR44758:SF1">
    <property type="entry name" value="NAD(P) TRANSHYDROGENASE SUBUNIT BETA"/>
    <property type="match status" value="1"/>
</dbReference>
<evidence type="ECO:0000256" key="10">
    <source>
        <dbReference type="ARBA" id="ARBA00022967"/>
    </source>
</evidence>
<feature type="domain" description="NADP transhydrogenase beta-like" evidence="18">
    <location>
        <begin position="8"/>
        <end position="462"/>
    </location>
</feature>
<keyword evidence="13 16" id="KW-0472">Membrane</keyword>
<evidence type="ECO:0000256" key="4">
    <source>
        <dbReference type="ARBA" id="ARBA00012943"/>
    </source>
</evidence>